<dbReference type="AlphaFoldDB" id="A0A1Y5PH61"/>
<sequence length="236" mass="25764">MTATELSTFVRDRARHVTDGTDTSSAIEFGAPRMHFESADSWSSLSGCMEWRAELRLSALDAHGDAPEVIAGAVQFLILRAGYERPSEILPLYGGHAANFAELFDEEWLDPELDESDDFTGGMPISTVLAVLDASIDTRVPSDSLLRAWALAETVHTMLPTTSGLVVMPALPTTARPRRRLISTDAIDPDGTRIGCVTIPGHPSFYGQATAYVYLEEARQELADVRDTPVRITVQD</sequence>
<protein>
    <submittedName>
        <fullName evidence="1">Uncharacterized protein</fullName>
    </submittedName>
</protein>
<proteinExistence type="predicted"/>
<evidence type="ECO:0000313" key="1">
    <source>
        <dbReference type="EMBL" id="SBS76649.1"/>
    </source>
</evidence>
<reference evidence="1" key="1">
    <citation type="submission" date="2016-03" db="EMBL/GenBank/DDBJ databases">
        <authorList>
            <person name="Ploux O."/>
        </authorList>
    </citation>
    <scope>NUCLEOTIDE SEQUENCE</scope>
    <source>
        <strain evidence="1">UC10</strain>
    </source>
</reference>
<gene>
    <name evidence="1" type="ORF">MHPYR_340058</name>
</gene>
<dbReference type="EMBL" id="FLQS01000028">
    <property type="protein sequence ID" value="SBS76649.1"/>
    <property type="molecule type" value="Genomic_DNA"/>
</dbReference>
<organism evidence="1">
    <name type="scientific">uncultured Mycobacterium sp</name>
    <dbReference type="NCBI Taxonomy" id="171292"/>
    <lineage>
        <taxon>Bacteria</taxon>
        <taxon>Bacillati</taxon>
        <taxon>Actinomycetota</taxon>
        <taxon>Actinomycetes</taxon>
        <taxon>Mycobacteriales</taxon>
        <taxon>Mycobacteriaceae</taxon>
        <taxon>Mycobacterium</taxon>
        <taxon>environmental samples</taxon>
    </lineage>
</organism>
<name>A0A1Y5PH61_9MYCO</name>
<accession>A0A1Y5PH61</accession>